<comment type="similarity">
    <text evidence="8">Belongs to the binding-protein-dependent transport system permease family. LivHM subfamily.</text>
</comment>
<dbReference type="Proteomes" id="UP000322876">
    <property type="component" value="Unassembled WGS sequence"/>
</dbReference>
<evidence type="ECO:0000256" key="4">
    <source>
        <dbReference type="ARBA" id="ARBA00022692"/>
    </source>
</evidence>
<organism evidence="10 11">
    <name type="scientific">Deferribacter autotrophicus</name>
    <dbReference type="NCBI Taxonomy" id="500465"/>
    <lineage>
        <taxon>Bacteria</taxon>
        <taxon>Pseudomonadati</taxon>
        <taxon>Deferribacterota</taxon>
        <taxon>Deferribacteres</taxon>
        <taxon>Deferribacterales</taxon>
        <taxon>Deferribacteraceae</taxon>
        <taxon>Deferribacter</taxon>
    </lineage>
</organism>
<feature type="transmembrane region" description="Helical" evidence="9">
    <location>
        <begin position="195"/>
        <end position="218"/>
    </location>
</feature>
<comment type="caution">
    <text evidence="10">The sequence shown here is derived from an EMBL/GenBank/DDBJ whole genome shotgun (WGS) entry which is preliminary data.</text>
</comment>
<evidence type="ECO:0000313" key="11">
    <source>
        <dbReference type="Proteomes" id="UP000322876"/>
    </source>
</evidence>
<evidence type="ECO:0000256" key="7">
    <source>
        <dbReference type="ARBA" id="ARBA00023136"/>
    </source>
</evidence>
<dbReference type="GO" id="GO:0005886">
    <property type="term" value="C:plasma membrane"/>
    <property type="evidence" value="ECO:0007669"/>
    <property type="project" value="UniProtKB-SubCell"/>
</dbReference>
<name>A0A5A8F0L6_9BACT</name>
<dbReference type="PANTHER" id="PTHR11795:SF442">
    <property type="entry name" value="ABC TRANSPORTER ATP-BINDING PROTEIN"/>
    <property type="match status" value="1"/>
</dbReference>
<gene>
    <name evidence="10" type="ORF">FHQ18_12075</name>
</gene>
<feature type="transmembrane region" description="Helical" evidence="9">
    <location>
        <begin position="271"/>
        <end position="290"/>
    </location>
</feature>
<feature type="transmembrane region" description="Helical" evidence="9">
    <location>
        <begin position="12"/>
        <end position="34"/>
    </location>
</feature>
<accession>A0A5A8F0L6</accession>
<keyword evidence="5" id="KW-0029">Amino-acid transport</keyword>
<evidence type="ECO:0000256" key="1">
    <source>
        <dbReference type="ARBA" id="ARBA00004651"/>
    </source>
</evidence>
<feature type="transmembrane region" description="Helical" evidence="9">
    <location>
        <begin position="142"/>
        <end position="166"/>
    </location>
</feature>
<keyword evidence="3" id="KW-1003">Cell membrane</keyword>
<feature type="transmembrane region" description="Helical" evidence="9">
    <location>
        <begin position="98"/>
        <end position="122"/>
    </location>
</feature>
<evidence type="ECO:0000256" key="2">
    <source>
        <dbReference type="ARBA" id="ARBA00022448"/>
    </source>
</evidence>
<keyword evidence="6 9" id="KW-1133">Transmembrane helix</keyword>
<dbReference type="InterPro" id="IPR001851">
    <property type="entry name" value="ABC_transp_permease"/>
</dbReference>
<dbReference type="CDD" id="cd06582">
    <property type="entry name" value="TM_PBP1_LivH_like"/>
    <property type="match status" value="1"/>
</dbReference>
<dbReference type="OrthoDB" id="9807115at2"/>
<evidence type="ECO:0000256" key="6">
    <source>
        <dbReference type="ARBA" id="ARBA00022989"/>
    </source>
</evidence>
<feature type="transmembrane region" description="Helical" evidence="9">
    <location>
        <begin position="41"/>
        <end position="58"/>
    </location>
</feature>
<sequence>MEVLIVLVDALIYSSWIFLIAVGLTLIYGVMRILNMAHGSFYAIGAYTAASIIVWYYGYYTNNFIALLLYIVSSIIIAIITGFILEKFLLRYMYGNDEVLMVLVTYAVLLMFEDIIKLVWGVDGYFAYQPYTMFGNISLGNVSFVGYDLFLILVALLIGFLLWFMINKTIVGKKILAVIFDREVSVCLGINVSKIFLFTFLLGCSLSAVAGALTAPAISVVPGIGVEVIIVSFAVVVIGGLGSIEGSLLGALIVGLARSFAIHYFPQFDLFVIYVVMALVLLFRPQGLFYKSVVRKI</sequence>
<dbReference type="GO" id="GO:0006865">
    <property type="term" value="P:amino acid transport"/>
    <property type="evidence" value="ECO:0007669"/>
    <property type="project" value="UniProtKB-KW"/>
</dbReference>
<proteinExistence type="inferred from homology"/>
<evidence type="ECO:0000313" key="10">
    <source>
        <dbReference type="EMBL" id="KAA0256857.1"/>
    </source>
</evidence>
<evidence type="ECO:0000256" key="9">
    <source>
        <dbReference type="SAM" id="Phobius"/>
    </source>
</evidence>
<dbReference type="GO" id="GO:0022857">
    <property type="term" value="F:transmembrane transporter activity"/>
    <property type="evidence" value="ECO:0007669"/>
    <property type="project" value="InterPro"/>
</dbReference>
<dbReference type="PANTHER" id="PTHR11795">
    <property type="entry name" value="BRANCHED-CHAIN AMINO ACID TRANSPORT SYSTEM PERMEASE PROTEIN LIVH"/>
    <property type="match status" value="1"/>
</dbReference>
<keyword evidence="4 9" id="KW-0812">Transmembrane</keyword>
<reference evidence="10 11" key="1">
    <citation type="submission" date="2019-06" db="EMBL/GenBank/DDBJ databases">
        <title>Genomic insights into carbon and energy metabolism of Deferribacter autotrophicus revealed new metabolic traits in the phylum Deferribacteres.</title>
        <authorList>
            <person name="Slobodkin A.I."/>
            <person name="Slobodkina G.B."/>
            <person name="Allioux M."/>
            <person name="Alain K."/>
            <person name="Jebbar M."/>
            <person name="Shadrin V."/>
            <person name="Kublanov I.V."/>
            <person name="Toshchakov S.V."/>
            <person name="Bonch-Osmolovskaya E.A."/>
        </authorList>
    </citation>
    <scope>NUCLEOTIDE SEQUENCE [LARGE SCALE GENOMIC DNA]</scope>
    <source>
        <strain evidence="10 11">SL50</strain>
    </source>
</reference>
<comment type="subcellular location">
    <subcellularLocation>
        <location evidence="1">Cell membrane</location>
        <topology evidence="1">Multi-pass membrane protein</topology>
    </subcellularLocation>
</comment>
<dbReference type="RefSeq" id="WP_149267437.1">
    <property type="nucleotide sequence ID" value="NZ_VFJB01000010.1"/>
</dbReference>
<dbReference type="Pfam" id="PF02653">
    <property type="entry name" value="BPD_transp_2"/>
    <property type="match status" value="1"/>
</dbReference>
<evidence type="ECO:0000256" key="3">
    <source>
        <dbReference type="ARBA" id="ARBA00022475"/>
    </source>
</evidence>
<keyword evidence="7 9" id="KW-0472">Membrane</keyword>
<keyword evidence="11" id="KW-1185">Reference proteome</keyword>
<keyword evidence="2" id="KW-0813">Transport</keyword>
<dbReference type="InterPro" id="IPR052157">
    <property type="entry name" value="BCAA_transport_permease"/>
</dbReference>
<protein>
    <submittedName>
        <fullName evidence="10">Branched-chain amino acid ABC transporter permease</fullName>
    </submittedName>
</protein>
<dbReference type="EMBL" id="VFJB01000010">
    <property type="protein sequence ID" value="KAA0256857.1"/>
    <property type="molecule type" value="Genomic_DNA"/>
</dbReference>
<dbReference type="AlphaFoldDB" id="A0A5A8F0L6"/>
<feature type="transmembrane region" description="Helical" evidence="9">
    <location>
        <begin position="64"/>
        <end position="86"/>
    </location>
</feature>
<evidence type="ECO:0000256" key="5">
    <source>
        <dbReference type="ARBA" id="ARBA00022970"/>
    </source>
</evidence>
<evidence type="ECO:0000256" key="8">
    <source>
        <dbReference type="ARBA" id="ARBA00037998"/>
    </source>
</evidence>